<gene>
    <name evidence="5" type="ORF">GGI25_000629</name>
</gene>
<name>A0A9W8GBS4_9FUNG</name>
<feature type="compositionally biased region" description="Basic and acidic residues" evidence="3">
    <location>
        <begin position="434"/>
        <end position="448"/>
    </location>
</feature>
<reference evidence="5" key="1">
    <citation type="submission" date="2022-07" db="EMBL/GenBank/DDBJ databases">
        <title>Phylogenomic reconstructions and comparative analyses of Kickxellomycotina fungi.</title>
        <authorList>
            <person name="Reynolds N.K."/>
            <person name="Stajich J.E."/>
            <person name="Barry K."/>
            <person name="Grigoriev I.V."/>
            <person name="Crous P."/>
            <person name="Smith M.E."/>
        </authorList>
    </citation>
    <scope>NUCLEOTIDE SEQUENCE</scope>
    <source>
        <strain evidence="5">NRRL 3115</strain>
    </source>
</reference>
<feature type="region of interest" description="Disordered" evidence="3">
    <location>
        <begin position="1"/>
        <end position="92"/>
    </location>
</feature>
<feature type="compositionally biased region" description="Polar residues" evidence="3">
    <location>
        <begin position="58"/>
        <end position="68"/>
    </location>
</feature>
<dbReference type="PANTHER" id="PTHR12765">
    <property type="entry name" value="RED PROTEIN IK FACTOR CYTOKINE IK"/>
    <property type="match status" value="1"/>
</dbReference>
<evidence type="ECO:0000256" key="1">
    <source>
        <dbReference type="ARBA" id="ARBA00004123"/>
    </source>
</evidence>
<dbReference type="AlphaFoldDB" id="A0A9W8GBS4"/>
<organism evidence="5 6">
    <name type="scientific">Coemansia spiralis</name>
    <dbReference type="NCBI Taxonomy" id="417178"/>
    <lineage>
        <taxon>Eukaryota</taxon>
        <taxon>Fungi</taxon>
        <taxon>Fungi incertae sedis</taxon>
        <taxon>Zoopagomycota</taxon>
        <taxon>Kickxellomycotina</taxon>
        <taxon>Kickxellomycetes</taxon>
        <taxon>Kickxellales</taxon>
        <taxon>Kickxellaceae</taxon>
        <taxon>Coemansia</taxon>
    </lineage>
</organism>
<accession>A0A9W8GBS4</accession>
<evidence type="ECO:0000256" key="2">
    <source>
        <dbReference type="ARBA" id="ARBA00023242"/>
    </source>
</evidence>
<evidence type="ECO:0000313" key="6">
    <source>
        <dbReference type="Proteomes" id="UP001151518"/>
    </source>
</evidence>
<sequence>MDSSDNGAQDQAHGLSQSDFRTLLQTPSQPSQRKKGILGAKVKAKKNLHRTPIVAKPTTLQRDNGKTANNKKYRDRAAERRQGLADESLPVGSEVSREESKFLGGDFEHTHLVRGLDYLLLNKVRADAHDGLDDELERLHQGGPIAAGEEDSRTLMGQRVLSVLKHRAKQATDVVQHLTNVKPNDMFAPGRMYFEFDTSLHQPLNTVIAARIRSQDEISQFLETRPTPHYSSFIADGLVISKVVNAIAASREKKKNKKKSHGEEEEERQKEEEEEEKAMAGSSVQPDKAEPELASPYMGEEEDIFADAGIDYSVTVAEQSRAEDVVGPPAPIVSGPSHKENYDSDVSMSRVVAVTAPYPDSGGSDDDQDYAVTAPYPDPVGSDNDQDYAVTAPYPESENFDSDQDYAVTAPYPNPEGSDNDQDYAATAPYPEPDENRENTSDHDDDGMHLFSLARSKFKEEVSGIGLHDTSNSNPTAQKRKIANATRHNDWHKTRRIMKDKYGIDIDSSQKQKQVLYKTL</sequence>
<feature type="domain" description="RED-like N-terminal" evidence="4">
    <location>
        <begin position="96"/>
        <end position="259"/>
    </location>
</feature>
<feature type="region of interest" description="Disordered" evidence="3">
    <location>
        <begin position="320"/>
        <end position="448"/>
    </location>
</feature>
<evidence type="ECO:0000313" key="5">
    <source>
        <dbReference type="EMBL" id="KAJ2680655.1"/>
    </source>
</evidence>
<proteinExistence type="predicted"/>
<dbReference type="GO" id="GO:0005634">
    <property type="term" value="C:nucleus"/>
    <property type="evidence" value="ECO:0007669"/>
    <property type="project" value="UniProtKB-SubCell"/>
</dbReference>
<feature type="compositionally biased region" description="Basic and acidic residues" evidence="3">
    <location>
        <begin position="487"/>
        <end position="510"/>
    </location>
</feature>
<feature type="compositionally biased region" description="Basic residues" evidence="3">
    <location>
        <begin position="32"/>
        <end position="49"/>
    </location>
</feature>
<dbReference type="OrthoDB" id="3366823at2759"/>
<dbReference type="InterPro" id="IPR039896">
    <property type="entry name" value="Red-like"/>
</dbReference>
<dbReference type="Pfam" id="PF07808">
    <property type="entry name" value="RED_N"/>
    <property type="match status" value="1"/>
</dbReference>
<dbReference type="Proteomes" id="UP001151518">
    <property type="component" value="Unassembled WGS sequence"/>
</dbReference>
<protein>
    <recommendedName>
        <fullName evidence="4">RED-like N-terminal domain-containing protein</fullName>
    </recommendedName>
</protein>
<feature type="compositionally biased region" description="Basic and acidic residues" evidence="3">
    <location>
        <begin position="75"/>
        <end position="84"/>
    </location>
</feature>
<evidence type="ECO:0000259" key="4">
    <source>
        <dbReference type="Pfam" id="PF07808"/>
    </source>
</evidence>
<feature type="region of interest" description="Disordered" evidence="3">
    <location>
        <begin position="465"/>
        <end position="520"/>
    </location>
</feature>
<keyword evidence="2" id="KW-0539">Nucleus</keyword>
<evidence type="ECO:0000256" key="3">
    <source>
        <dbReference type="SAM" id="MobiDB-lite"/>
    </source>
</evidence>
<dbReference type="InterPro" id="IPR012916">
    <property type="entry name" value="RED_N"/>
</dbReference>
<comment type="caution">
    <text evidence="5">The sequence shown here is derived from an EMBL/GenBank/DDBJ whole genome shotgun (WGS) entry which is preliminary data.</text>
</comment>
<feature type="compositionally biased region" description="Polar residues" evidence="3">
    <location>
        <begin position="1"/>
        <end position="31"/>
    </location>
</feature>
<dbReference type="EMBL" id="JANBTW010000004">
    <property type="protein sequence ID" value="KAJ2680655.1"/>
    <property type="molecule type" value="Genomic_DNA"/>
</dbReference>
<feature type="region of interest" description="Disordered" evidence="3">
    <location>
        <begin position="251"/>
        <end position="290"/>
    </location>
</feature>
<comment type="subcellular location">
    <subcellularLocation>
        <location evidence="1">Nucleus</location>
    </subcellularLocation>
</comment>